<name>A0A2T3AAD2_9PEZI</name>
<keyword evidence="1" id="KW-0677">Repeat</keyword>
<protein>
    <submittedName>
        <fullName evidence="5">Uncharacterized protein</fullName>
    </submittedName>
</protein>
<dbReference type="InterPro" id="IPR056693">
    <property type="entry name" value="DUF7791"/>
</dbReference>
<dbReference type="AlphaFoldDB" id="A0A2T3AAD2"/>
<gene>
    <name evidence="5" type="ORF">BD289DRAFT_230436</name>
</gene>
<dbReference type="PANTHER" id="PTHR10039:SF5">
    <property type="entry name" value="NACHT DOMAIN-CONTAINING PROTEIN"/>
    <property type="match status" value="1"/>
</dbReference>
<organism evidence="5 6">
    <name type="scientific">Coniella lustricola</name>
    <dbReference type="NCBI Taxonomy" id="2025994"/>
    <lineage>
        <taxon>Eukaryota</taxon>
        <taxon>Fungi</taxon>
        <taxon>Dikarya</taxon>
        <taxon>Ascomycota</taxon>
        <taxon>Pezizomycotina</taxon>
        <taxon>Sordariomycetes</taxon>
        <taxon>Sordariomycetidae</taxon>
        <taxon>Diaporthales</taxon>
        <taxon>Schizoparmaceae</taxon>
        <taxon>Coniella</taxon>
    </lineage>
</organism>
<reference evidence="5 6" key="1">
    <citation type="journal article" date="2018" name="Mycol. Prog.">
        <title>Coniella lustricola, a new species from submerged detritus.</title>
        <authorList>
            <person name="Raudabaugh D.B."/>
            <person name="Iturriaga T."/>
            <person name="Carver A."/>
            <person name="Mondo S."/>
            <person name="Pangilinan J."/>
            <person name="Lipzen A."/>
            <person name="He G."/>
            <person name="Amirebrahimi M."/>
            <person name="Grigoriev I.V."/>
            <person name="Miller A.N."/>
        </authorList>
    </citation>
    <scope>NUCLEOTIDE SEQUENCE [LARGE SCALE GENOMIC DNA]</scope>
    <source>
        <strain evidence="5 6">B22-T-1</strain>
    </source>
</reference>
<evidence type="ECO:0000259" key="4">
    <source>
        <dbReference type="Pfam" id="PF25053"/>
    </source>
</evidence>
<dbReference type="STRING" id="2025994.A0A2T3AAD2"/>
<evidence type="ECO:0000256" key="2">
    <source>
        <dbReference type="SAM" id="MobiDB-lite"/>
    </source>
</evidence>
<feature type="domain" description="Nephrocystin 3-like N-terminal" evidence="3">
    <location>
        <begin position="285"/>
        <end position="464"/>
    </location>
</feature>
<dbReference type="EMBL" id="KZ678426">
    <property type="protein sequence ID" value="PSR88633.1"/>
    <property type="molecule type" value="Genomic_DNA"/>
</dbReference>
<feature type="region of interest" description="Disordered" evidence="2">
    <location>
        <begin position="1111"/>
        <end position="1147"/>
    </location>
</feature>
<dbReference type="OrthoDB" id="443402at2759"/>
<dbReference type="InterPro" id="IPR056884">
    <property type="entry name" value="NPHP3-like_N"/>
</dbReference>
<proteinExistence type="predicted"/>
<dbReference type="Gene3D" id="3.40.50.300">
    <property type="entry name" value="P-loop containing nucleotide triphosphate hydrolases"/>
    <property type="match status" value="1"/>
</dbReference>
<feature type="compositionally biased region" description="Low complexity" evidence="2">
    <location>
        <begin position="1133"/>
        <end position="1144"/>
    </location>
</feature>
<dbReference type="SUPFAM" id="SSF52540">
    <property type="entry name" value="P-loop containing nucleoside triphosphate hydrolases"/>
    <property type="match status" value="1"/>
</dbReference>
<dbReference type="Pfam" id="PF25053">
    <property type="entry name" value="DUF7791"/>
    <property type="match status" value="1"/>
</dbReference>
<dbReference type="Proteomes" id="UP000241462">
    <property type="component" value="Unassembled WGS sequence"/>
</dbReference>
<feature type="region of interest" description="Disordered" evidence="2">
    <location>
        <begin position="1058"/>
        <end position="1084"/>
    </location>
</feature>
<evidence type="ECO:0000256" key="1">
    <source>
        <dbReference type="ARBA" id="ARBA00022737"/>
    </source>
</evidence>
<dbReference type="Pfam" id="PF24883">
    <property type="entry name" value="NPHP3_N"/>
    <property type="match status" value="1"/>
</dbReference>
<evidence type="ECO:0000313" key="5">
    <source>
        <dbReference type="EMBL" id="PSR88633.1"/>
    </source>
</evidence>
<dbReference type="InterPro" id="IPR027417">
    <property type="entry name" value="P-loop_NTPase"/>
</dbReference>
<dbReference type="PANTHER" id="PTHR10039">
    <property type="entry name" value="AMELOGENIN"/>
    <property type="match status" value="1"/>
</dbReference>
<keyword evidence="6" id="KW-1185">Reference proteome</keyword>
<sequence length="1197" mass="136053">MDPATIIGTVSAVLSFVDFTGKIISIIMEIRRKGKGATQDNLNFEGTVQDFEAKLTALQPKPRIGPHGPSIAGPRVDTDAEEALRQCLARCDELGKEIKLVLFKTKTSSADDHGKLSTSFRKALSKFGSRGAVESPALVEIIRASVATVLKADKMESLRAKWERCISSVNDALFRLETSKNFDILLQISHESSNHLRILQTLVEQLVVQSRRANLDSLQSFLNDYRAANSVSNREKRNQEAVLAALAFPSMESRQANVEDAIGDTFRWCISGNTVPKDHPELEISFREWLATGNGVYHFTGKPGSGKSTMMKVIANSADTETQLQVWARTDHKRLMRASFFVWKAADAHPLQNKFDGLVRSLLHQILCQAPELIREVFPTWWRPQDFSALSSNAPKLMLDSDKRALRKALATTLLTRLPNTKVFLLIDGLDEFLGSREHSEIAREIQSWCDRSNNSIKICVASREDNAFLTTFSPRQRLRLHLVTKDDVGELASRRLWAHPYFQTYPKDVSNNLIHDIVVKAEGVFLWVVLMIGEMIQLLDDKQDIQDLRKVLDSHSKELNDFLKEIIRQIPESYRDEAHAVFAVMAAITTTGFRPMSHITNHFCIFHASTIRDCLDLGVRVPELLQCQALDHEEALAQVERFQSRLPTMCKGLLEIQTPYHIGKYSTALKGHPRQYLAFVHRSVYDLFTVGDIELFGFESRASLGQRGRELLLQSIIRGAMTAPPENWSDSPAGFNFHWRKIVFGIIHYLHDMQDSSPVTESDLQLLEALEIVLLQRQGKQSEKTANATYPYGLDNLYENWHDRFPIVSIFGAAISEERIWFLSYARRSPYYEWLWSKVQWKHNMIRTCFLPRTSSGLSGLRILVELQWITLDDVETGHLAWNPPPYHVASSYKGSILSHAIIWLLEYLSNMIGSSVAENTQNYREKLEGVSWMSALTSKTAIHNVQFYWWLHPKHSLLRQHDKYGFKYGALGTSFGLKMTTTRSEPGQWIQLYGVDGVARDSVVICFIHIFGTASGRASLGEFLERYVAWVAGSAKASIDEERLSEFEEFESEKLKYRDEEDQRRGESELQQSEQRHRDTSKLIDREVNECNKLIQEIISNGEALRLSGVDELDETPDNGEKNSMDEGAVSSRGGSTEMSSSNMRETRLWEQIKEFLRAHCQATFFPSLGESLVPMILCPPMNLQSLRWVLLRLC</sequence>
<accession>A0A2T3AAD2</accession>
<evidence type="ECO:0000313" key="6">
    <source>
        <dbReference type="Proteomes" id="UP000241462"/>
    </source>
</evidence>
<feature type="domain" description="DUF7791" evidence="4">
    <location>
        <begin position="571"/>
        <end position="690"/>
    </location>
</feature>
<dbReference type="InParanoid" id="A0A2T3AAD2"/>
<evidence type="ECO:0000259" key="3">
    <source>
        <dbReference type="Pfam" id="PF24883"/>
    </source>
</evidence>